<keyword evidence="11" id="KW-1185">Reference proteome</keyword>
<evidence type="ECO:0000256" key="6">
    <source>
        <dbReference type="ARBA" id="ARBA00023098"/>
    </source>
</evidence>
<gene>
    <name evidence="8 10" type="primary">acpS</name>
    <name evidence="10" type="ORF">ABSH63_06250</name>
</gene>
<evidence type="ECO:0000313" key="11">
    <source>
        <dbReference type="Proteomes" id="UP001465331"/>
    </source>
</evidence>
<dbReference type="InterPro" id="IPR002582">
    <property type="entry name" value="ACPS"/>
</dbReference>
<evidence type="ECO:0000259" key="9">
    <source>
        <dbReference type="Pfam" id="PF01648"/>
    </source>
</evidence>
<dbReference type="InterPro" id="IPR037143">
    <property type="entry name" value="4-PPantetheinyl_Trfase_dom_sf"/>
</dbReference>
<evidence type="ECO:0000313" key="10">
    <source>
        <dbReference type="EMBL" id="MES0873604.1"/>
    </source>
</evidence>
<proteinExistence type="inferred from homology"/>
<dbReference type="EMBL" id="JBEPIJ010000005">
    <property type="protein sequence ID" value="MES0873604.1"/>
    <property type="molecule type" value="Genomic_DNA"/>
</dbReference>
<comment type="caution">
    <text evidence="10">The sequence shown here is derived from an EMBL/GenBank/DDBJ whole genome shotgun (WGS) entry which is preliminary data.</text>
</comment>
<accession>A0ABV2A8X7</accession>
<evidence type="ECO:0000256" key="5">
    <source>
        <dbReference type="ARBA" id="ARBA00022842"/>
    </source>
</evidence>
<dbReference type="InterPro" id="IPR004568">
    <property type="entry name" value="Ppantetheine-prot_Trfase_dom"/>
</dbReference>
<dbReference type="Proteomes" id="UP001465331">
    <property type="component" value="Unassembled WGS sequence"/>
</dbReference>
<dbReference type="HAMAP" id="MF_00101">
    <property type="entry name" value="AcpS"/>
    <property type="match status" value="1"/>
</dbReference>
<comment type="cofactor">
    <cofactor evidence="8">
        <name>Mg(2+)</name>
        <dbReference type="ChEBI" id="CHEBI:18420"/>
    </cofactor>
</comment>
<comment type="subcellular location">
    <subcellularLocation>
        <location evidence="8">Cytoplasm</location>
    </subcellularLocation>
</comment>
<dbReference type="Gene3D" id="3.90.470.20">
    <property type="entry name" value="4'-phosphopantetheinyl transferase domain"/>
    <property type="match status" value="1"/>
</dbReference>
<keyword evidence="1 8" id="KW-0444">Lipid biosynthesis</keyword>
<organism evidence="10 11">
    <name type="scientific">Sinimarinibacterium thermocellulolyticum</name>
    <dbReference type="NCBI Taxonomy" id="3170016"/>
    <lineage>
        <taxon>Bacteria</taxon>
        <taxon>Pseudomonadati</taxon>
        <taxon>Pseudomonadota</taxon>
        <taxon>Gammaproteobacteria</taxon>
        <taxon>Nevskiales</taxon>
        <taxon>Nevskiaceae</taxon>
        <taxon>Sinimarinibacterium</taxon>
    </lineage>
</organism>
<dbReference type="NCBIfam" id="TIGR00556">
    <property type="entry name" value="pantethn_trn"/>
    <property type="match status" value="1"/>
</dbReference>
<feature type="binding site" evidence="8">
    <location>
        <position position="10"/>
    </location>
    <ligand>
        <name>Mg(2+)</name>
        <dbReference type="ChEBI" id="CHEBI:18420"/>
    </ligand>
</feature>
<feature type="domain" description="4'-phosphopantetheinyl transferase" evidence="9">
    <location>
        <begin position="6"/>
        <end position="95"/>
    </location>
</feature>
<name>A0ABV2A8X7_9GAMM</name>
<keyword evidence="3 8" id="KW-0479">Metal-binding</keyword>
<dbReference type="InterPro" id="IPR008278">
    <property type="entry name" value="4-PPantetheinyl_Trfase_dom"/>
</dbReference>
<dbReference type="EC" id="2.7.8.7" evidence="8"/>
<keyword evidence="8" id="KW-0963">Cytoplasm</keyword>
<keyword evidence="6 8" id="KW-0443">Lipid metabolism</keyword>
<evidence type="ECO:0000256" key="3">
    <source>
        <dbReference type="ARBA" id="ARBA00022723"/>
    </source>
</evidence>
<comment type="function">
    <text evidence="8">Transfers the 4'-phosphopantetheine moiety from coenzyme A to a Ser of acyl-carrier-protein.</text>
</comment>
<feature type="binding site" evidence="8">
    <location>
        <position position="59"/>
    </location>
    <ligand>
        <name>Mg(2+)</name>
        <dbReference type="ChEBI" id="CHEBI:18420"/>
    </ligand>
</feature>
<dbReference type="RefSeq" id="WP_352888375.1">
    <property type="nucleotide sequence ID" value="NZ_JBEPIJ010000005.1"/>
</dbReference>
<sequence>MSAIHGVGVDILRIERMDKALARHGERLLTRMLGEAELREVRRRGNTARALAMCFAAKEAFVKALGTGFSGIRWRDVGVVRAANGRPQMVFSDAMQARLDREGIGAVHVSLSDDGGLVCACVVLERRSA</sequence>
<evidence type="ECO:0000256" key="4">
    <source>
        <dbReference type="ARBA" id="ARBA00022832"/>
    </source>
</evidence>
<protein>
    <recommendedName>
        <fullName evidence="8">Holo-[acyl-carrier-protein] synthase</fullName>
        <shortName evidence="8">Holo-ACP synthase</shortName>
        <ecNumber evidence="8">2.7.8.7</ecNumber>
    </recommendedName>
    <alternativeName>
        <fullName evidence="8">4'-phosphopantetheinyl transferase AcpS</fullName>
    </alternativeName>
</protein>
<dbReference type="NCBIfam" id="TIGR00516">
    <property type="entry name" value="acpS"/>
    <property type="match status" value="1"/>
</dbReference>
<evidence type="ECO:0000256" key="1">
    <source>
        <dbReference type="ARBA" id="ARBA00022516"/>
    </source>
</evidence>
<keyword evidence="4 8" id="KW-0276">Fatty acid metabolism</keyword>
<comment type="similarity">
    <text evidence="8">Belongs to the P-Pant transferase superfamily. AcpS family.</text>
</comment>
<keyword evidence="5 8" id="KW-0460">Magnesium</keyword>
<comment type="catalytic activity">
    <reaction evidence="8">
        <text>apo-[ACP] + CoA = holo-[ACP] + adenosine 3',5'-bisphosphate + H(+)</text>
        <dbReference type="Rhea" id="RHEA:12068"/>
        <dbReference type="Rhea" id="RHEA-COMP:9685"/>
        <dbReference type="Rhea" id="RHEA-COMP:9690"/>
        <dbReference type="ChEBI" id="CHEBI:15378"/>
        <dbReference type="ChEBI" id="CHEBI:29999"/>
        <dbReference type="ChEBI" id="CHEBI:57287"/>
        <dbReference type="ChEBI" id="CHEBI:58343"/>
        <dbReference type="ChEBI" id="CHEBI:64479"/>
        <dbReference type="EC" id="2.7.8.7"/>
    </reaction>
</comment>
<dbReference type="SUPFAM" id="SSF56214">
    <property type="entry name" value="4'-phosphopantetheinyl transferase"/>
    <property type="match status" value="1"/>
</dbReference>
<reference evidence="10 11" key="1">
    <citation type="submission" date="2024-06" db="EMBL/GenBank/DDBJ databases">
        <authorList>
            <person name="Li Z."/>
            <person name="Jiang Y."/>
        </authorList>
    </citation>
    <scope>NUCLEOTIDE SEQUENCE [LARGE SCALE GENOMIC DNA]</scope>
    <source>
        <strain evidence="10 11">HSW-8</strain>
    </source>
</reference>
<evidence type="ECO:0000256" key="8">
    <source>
        <dbReference type="HAMAP-Rule" id="MF_00101"/>
    </source>
</evidence>
<keyword evidence="2 8" id="KW-0808">Transferase</keyword>
<dbReference type="Pfam" id="PF01648">
    <property type="entry name" value="ACPS"/>
    <property type="match status" value="1"/>
</dbReference>
<dbReference type="GO" id="GO:0008897">
    <property type="term" value="F:holo-[acyl-carrier-protein] synthase activity"/>
    <property type="evidence" value="ECO:0007669"/>
    <property type="project" value="UniProtKB-EC"/>
</dbReference>
<evidence type="ECO:0000256" key="2">
    <source>
        <dbReference type="ARBA" id="ARBA00022679"/>
    </source>
</evidence>
<keyword evidence="7 8" id="KW-0275">Fatty acid biosynthesis</keyword>
<evidence type="ECO:0000256" key="7">
    <source>
        <dbReference type="ARBA" id="ARBA00023160"/>
    </source>
</evidence>